<evidence type="ECO:0008006" key="2">
    <source>
        <dbReference type="Google" id="ProtNLM"/>
    </source>
</evidence>
<evidence type="ECO:0000313" key="1">
    <source>
        <dbReference type="EMBL" id="SVA48918.1"/>
    </source>
</evidence>
<name>A0A381WA77_9ZZZZ</name>
<reference evidence="1" key="1">
    <citation type="submission" date="2018-05" db="EMBL/GenBank/DDBJ databases">
        <authorList>
            <person name="Lanie J.A."/>
            <person name="Ng W.-L."/>
            <person name="Kazmierczak K.M."/>
            <person name="Andrzejewski T.M."/>
            <person name="Davidsen T.M."/>
            <person name="Wayne K.J."/>
            <person name="Tettelin H."/>
            <person name="Glass J.I."/>
            <person name="Rusch D."/>
            <person name="Podicherti R."/>
            <person name="Tsui H.-C.T."/>
            <person name="Winkler M.E."/>
        </authorList>
    </citation>
    <scope>NUCLEOTIDE SEQUENCE</scope>
</reference>
<organism evidence="1">
    <name type="scientific">marine metagenome</name>
    <dbReference type="NCBI Taxonomy" id="408172"/>
    <lineage>
        <taxon>unclassified sequences</taxon>
        <taxon>metagenomes</taxon>
        <taxon>ecological metagenomes</taxon>
    </lineage>
</organism>
<dbReference type="EMBL" id="UINC01011048">
    <property type="protein sequence ID" value="SVA48918.1"/>
    <property type="molecule type" value="Genomic_DNA"/>
</dbReference>
<dbReference type="PANTHER" id="PTHR36453">
    <property type="entry name" value="SECRETED PROTEIN-RELATED"/>
    <property type="match status" value="1"/>
</dbReference>
<feature type="non-terminal residue" evidence="1">
    <location>
        <position position="663"/>
    </location>
</feature>
<dbReference type="Gene3D" id="2.160.20.10">
    <property type="entry name" value="Single-stranded right-handed beta-helix, Pectin lyase-like"/>
    <property type="match status" value="2"/>
</dbReference>
<dbReference type="InterPro" id="IPR011050">
    <property type="entry name" value="Pectin_lyase_fold/virulence"/>
</dbReference>
<accession>A0A381WA77</accession>
<gene>
    <name evidence="1" type="ORF">METZ01_LOCUS101772</name>
</gene>
<dbReference type="SMART" id="SM00710">
    <property type="entry name" value="PbH1"/>
    <property type="match status" value="4"/>
</dbReference>
<dbReference type="InterPro" id="IPR006626">
    <property type="entry name" value="PbH1"/>
</dbReference>
<dbReference type="PANTHER" id="PTHR36453:SF1">
    <property type="entry name" value="RIGHT HANDED BETA HELIX DOMAIN-CONTAINING PROTEIN"/>
    <property type="match status" value="1"/>
</dbReference>
<dbReference type="InterPro" id="IPR012334">
    <property type="entry name" value="Pectin_lyas_fold"/>
</dbReference>
<dbReference type="AlphaFoldDB" id="A0A381WA77"/>
<proteinExistence type="predicted"/>
<sequence>MELFESDCTEVIFHKHINKGTIGINMLTKKMILYLVLIISVSLLSATDYYVSPNGSDENSGTIGAPFQTIQHAADLMQSGDNCYLRGGTYDEEIQINNLHGTSSDPITFTNYQDEPVILDGTIPITSAWTVHDGNIYKTTIDFDIWQLFEENRMLISARWPNANLGDNSLWNDEEFWGHGGPLDQNGLQYDDPHDGLSLAALNMDLTGAMAVLNVGNWKSWTRVVQNHAVGQDYFNYESVESNGYKDNWPKHRYMLECHLDLLDQPNEWFYDPATGELYVWLEGGVTPSGVDIRGKVQSYAMQIVNSSHVIVDNLGFFGTTLKAESSHNITLQNSQLLYPSYSRRMLGESDDTDITAFINSASEIAGNRITRCEIAYTDGPAIQMKGTDNIIEDNLIHHIDYSCSNYSNNSFSIHTISAPGMTFRRNTVHTTGNASTYRSGSYSEGHPILVELNHFYNCGLMQSDGANIQIGANSRNGSVVRYNWLHDTQKYCIRFDGKFEHGEGGYSTNGLIHHNVTWNTTNLGLRIKGDYHQTYNNSCFSSSYPDIVIRGIGGGMQHANTRNNAATCISGAKFDEDEPIPGINEYNWNGCDSGGLGLQDQLTDPENFDFFPQTGSDLINAGVFIDGITEGIIDGTPDIGAYEHGGENWVPGVTWDVNSDPV</sequence>
<protein>
    <recommendedName>
        <fullName evidence="2">Right handed beta helix domain-containing protein</fullName>
    </recommendedName>
</protein>
<dbReference type="SUPFAM" id="SSF51126">
    <property type="entry name" value="Pectin lyase-like"/>
    <property type="match status" value="1"/>
</dbReference>